<proteinExistence type="predicted"/>
<dbReference type="Proteomes" id="UP000026961">
    <property type="component" value="Chromosome 9"/>
</dbReference>
<keyword evidence="3" id="KW-1185">Reference proteome</keyword>
<dbReference type="AlphaFoldDB" id="A0A0E0B440"/>
<feature type="compositionally biased region" description="Basic and acidic residues" evidence="1">
    <location>
        <begin position="147"/>
        <end position="157"/>
    </location>
</feature>
<sequence>MCSSNSIAEIGDILISLSLQVPNPTLPEPFSDHWTNGRLFSRSRWATRRELRRGGRSHEVHRRRRRGLDDRRQLQQLGQRQVFQTRRRTRVQLPGEGAHCDGGEPDQLRQLQRQQPAEQRQRGIDHHQALLPGHALLHLHHPRPLQQRHEARRERQR</sequence>
<dbReference type="Gramene" id="OGLUM09G13920.1">
    <property type="protein sequence ID" value="OGLUM09G13920.1"/>
    <property type="gene ID" value="OGLUM09G13920"/>
</dbReference>
<organism evidence="2">
    <name type="scientific">Oryza glumipatula</name>
    <dbReference type="NCBI Taxonomy" id="40148"/>
    <lineage>
        <taxon>Eukaryota</taxon>
        <taxon>Viridiplantae</taxon>
        <taxon>Streptophyta</taxon>
        <taxon>Embryophyta</taxon>
        <taxon>Tracheophyta</taxon>
        <taxon>Spermatophyta</taxon>
        <taxon>Magnoliopsida</taxon>
        <taxon>Liliopsida</taxon>
        <taxon>Poales</taxon>
        <taxon>Poaceae</taxon>
        <taxon>BOP clade</taxon>
        <taxon>Oryzoideae</taxon>
        <taxon>Oryzeae</taxon>
        <taxon>Oryzinae</taxon>
        <taxon>Oryza</taxon>
    </lineage>
</organism>
<feature type="region of interest" description="Disordered" evidence="1">
    <location>
        <begin position="137"/>
        <end position="157"/>
    </location>
</feature>
<feature type="region of interest" description="Disordered" evidence="1">
    <location>
        <begin position="94"/>
        <end position="123"/>
    </location>
</feature>
<dbReference type="HOGENOM" id="CLU_1680654_0_0_1"/>
<accession>A0A0E0B440</accession>
<evidence type="ECO:0000256" key="1">
    <source>
        <dbReference type="SAM" id="MobiDB-lite"/>
    </source>
</evidence>
<evidence type="ECO:0000313" key="2">
    <source>
        <dbReference type="EnsemblPlants" id="OGLUM09G13920.1"/>
    </source>
</evidence>
<feature type="compositionally biased region" description="Low complexity" evidence="1">
    <location>
        <begin position="108"/>
        <end position="118"/>
    </location>
</feature>
<dbReference type="EnsemblPlants" id="OGLUM09G13920.1">
    <property type="protein sequence ID" value="OGLUM09G13920.1"/>
    <property type="gene ID" value="OGLUM09G13920"/>
</dbReference>
<protein>
    <submittedName>
        <fullName evidence="2">Uncharacterized protein</fullName>
    </submittedName>
</protein>
<name>A0A0E0B440_9ORYZ</name>
<reference evidence="2" key="1">
    <citation type="submission" date="2015-04" db="UniProtKB">
        <authorList>
            <consortium name="EnsemblPlants"/>
        </authorList>
    </citation>
    <scope>IDENTIFICATION</scope>
</reference>
<reference evidence="2" key="2">
    <citation type="submission" date="2018-05" db="EMBL/GenBank/DDBJ databases">
        <title>OgluRS3 (Oryza glumaepatula Reference Sequence Version 3).</title>
        <authorList>
            <person name="Zhang J."/>
            <person name="Kudrna D."/>
            <person name="Lee S."/>
            <person name="Talag J."/>
            <person name="Welchert J."/>
            <person name="Wing R.A."/>
        </authorList>
    </citation>
    <scope>NUCLEOTIDE SEQUENCE [LARGE SCALE GENOMIC DNA]</scope>
</reference>
<evidence type="ECO:0000313" key="3">
    <source>
        <dbReference type="Proteomes" id="UP000026961"/>
    </source>
</evidence>